<dbReference type="InterPro" id="IPR020843">
    <property type="entry name" value="ER"/>
</dbReference>
<sequence>MPDQRSIPGATMKAAVCRRYGSPEVLRVEDAPRPRIGDGDLLVRVRVSAVTPTDRAARSADPALARIAFGLLRPRNPVLGGLVVGEVAEAGGDAAGFATGDGVVAEAGAVLGAHAEYVRVRAAGAAVRPEGVGPETAAAVVDGGLTALPFLRDHAQLGADRRILVNGASGAVGSAAVQLAKHHYGAEVTGVCSGANAEAVASLGADEVVDYTARDFTRIGERFDTVFDAVGTSSYARCRRLLKPGGAYLTTEPGAGILLHRLSTAAFGTRSARLALTGLRPPAARAADIAVLVRLADEGVLAPVVDSRYRLERIREAHERVGTGRKRGSVLLIP</sequence>
<dbReference type="PANTHER" id="PTHR44013">
    <property type="entry name" value="ZINC-TYPE ALCOHOL DEHYDROGENASE-LIKE PROTEIN C16A3.02C"/>
    <property type="match status" value="1"/>
</dbReference>
<dbReference type="SUPFAM" id="SSF50129">
    <property type="entry name" value="GroES-like"/>
    <property type="match status" value="1"/>
</dbReference>
<dbReference type="InterPro" id="IPR013154">
    <property type="entry name" value="ADH-like_N"/>
</dbReference>
<accession>A0A841EPF1</accession>
<dbReference type="Pfam" id="PF08240">
    <property type="entry name" value="ADH_N"/>
    <property type="match status" value="1"/>
</dbReference>
<dbReference type="CDD" id="cd08267">
    <property type="entry name" value="MDR1"/>
    <property type="match status" value="1"/>
</dbReference>
<dbReference type="InterPro" id="IPR011032">
    <property type="entry name" value="GroES-like_sf"/>
</dbReference>
<dbReference type="AlphaFoldDB" id="A0A841EPF1"/>
<evidence type="ECO:0000313" key="3">
    <source>
        <dbReference type="Proteomes" id="UP000578077"/>
    </source>
</evidence>
<comment type="caution">
    <text evidence="2">The sequence shown here is derived from an EMBL/GenBank/DDBJ whole genome shotgun (WGS) entry which is preliminary data.</text>
</comment>
<organism evidence="2 3">
    <name type="scientific">Streptomonospora salina</name>
    <dbReference type="NCBI Taxonomy" id="104205"/>
    <lineage>
        <taxon>Bacteria</taxon>
        <taxon>Bacillati</taxon>
        <taxon>Actinomycetota</taxon>
        <taxon>Actinomycetes</taxon>
        <taxon>Streptosporangiales</taxon>
        <taxon>Nocardiopsidaceae</taxon>
        <taxon>Streptomonospora</taxon>
    </lineage>
</organism>
<dbReference type="GO" id="GO:0016491">
    <property type="term" value="F:oxidoreductase activity"/>
    <property type="evidence" value="ECO:0007669"/>
    <property type="project" value="InterPro"/>
</dbReference>
<feature type="domain" description="Enoyl reductase (ER)" evidence="1">
    <location>
        <begin position="21"/>
        <end position="332"/>
    </location>
</feature>
<dbReference type="Gene3D" id="3.90.180.10">
    <property type="entry name" value="Medium-chain alcohol dehydrogenases, catalytic domain"/>
    <property type="match status" value="1"/>
</dbReference>
<dbReference type="InterPro" id="IPR052733">
    <property type="entry name" value="Chloroplast_QOR"/>
</dbReference>
<dbReference type="SUPFAM" id="SSF51735">
    <property type="entry name" value="NAD(P)-binding Rossmann-fold domains"/>
    <property type="match status" value="1"/>
</dbReference>
<evidence type="ECO:0000313" key="2">
    <source>
        <dbReference type="EMBL" id="MBB6001311.1"/>
    </source>
</evidence>
<dbReference type="RefSeq" id="WP_184640487.1">
    <property type="nucleotide sequence ID" value="NZ_BAABKT010000035.1"/>
</dbReference>
<dbReference type="PANTHER" id="PTHR44013:SF1">
    <property type="entry name" value="ZINC-TYPE ALCOHOL DEHYDROGENASE-LIKE PROTEIN C16A3.02C"/>
    <property type="match status" value="1"/>
</dbReference>
<name>A0A841EPF1_9ACTN</name>
<protein>
    <submittedName>
        <fullName evidence="2">NADPH:quinone reductase-like Zn-dependent oxidoreductase</fullName>
    </submittedName>
</protein>
<keyword evidence="3" id="KW-1185">Reference proteome</keyword>
<proteinExistence type="predicted"/>
<dbReference type="Proteomes" id="UP000578077">
    <property type="component" value="Unassembled WGS sequence"/>
</dbReference>
<dbReference type="Gene3D" id="3.40.50.720">
    <property type="entry name" value="NAD(P)-binding Rossmann-like Domain"/>
    <property type="match status" value="1"/>
</dbReference>
<evidence type="ECO:0000259" key="1">
    <source>
        <dbReference type="SMART" id="SM00829"/>
    </source>
</evidence>
<reference evidence="2 3" key="1">
    <citation type="submission" date="2020-08" db="EMBL/GenBank/DDBJ databases">
        <title>Sequencing the genomes of 1000 actinobacteria strains.</title>
        <authorList>
            <person name="Klenk H.-P."/>
        </authorList>
    </citation>
    <scope>NUCLEOTIDE SEQUENCE [LARGE SCALE GENOMIC DNA]</scope>
    <source>
        <strain evidence="2 3">DSM 44593</strain>
    </source>
</reference>
<dbReference type="EMBL" id="JACHLY010000002">
    <property type="protein sequence ID" value="MBB6001311.1"/>
    <property type="molecule type" value="Genomic_DNA"/>
</dbReference>
<dbReference type="Pfam" id="PF13602">
    <property type="entry name" value="ADH_zinc_N_2"/>
    <property type="match status" value="1"/>
</dbReference>
<dbReference type="SMART" id="SM00829">
    <property type="entry name" value="PKS_ER"/>
    <property type="match status" value="1"/>
</dbReference>
<gene>
    <name evidence="2" type="ORF">HNR25_005140</name>
</gene>
<dbReference type="InterPro" id="IPR036291">
    <property type="entry name" value="NAD(P)-bd_dom_sf"/>
</dbReference>